<dbReference type="InterPro" id="IPR033122">
    <property type="entry name" value="LETM1-like_RBD"/>
</dbReference>
<keyword evidence="5 7" id="KW-0496">Mitochondrion</keyword>
<feature type="transmembrane region" description="Helical" evidence="9">
    <location>
        <begin position="218"/>
        <end position="239"/>
    </location>
</feature>
<feature type="compositionally biased region" description="Low complexity" evidence="8">
    <location>
        <begin position="8"/>
        <end position="22"/>
    </location>
</feature>
<protein>
    <recommendedName>
        <fullName evidence="10">Letm1 RBD domain-containing protein</fullName>
    </recommendedName>
</protein>
<keyword evidence="3" id="KW-0999">Mitochondrion inner membrane</keyword>
<dbReference type="OrthoDB" id="73691at2759"/>
<dbReference type="GO" id="GO:0030003">
    <property type="term" value="P:intracellular monoatomic cation homeostasis"/>
    <property type="evidence" value="ECO:0007669"/>
    <property type="project" value="TreeGrafter"/>
</dbReference>
<dbReference type="GO" id="GO:0005743">
    <property type="term" value="C:mitochondrial inner membrane"/>
    <property type="evidence" value="ECO:0007669"/>
    <property type="project" value="UniProtKB-SubCell"/>
</dbReference>
<name>A0A316YYW2_9BASI</name>
<dbReference type="PANTHER" id="PTHR14009">
    <property type="entry name" value="LEUCINE ZIPPER-EF-HAND CONTAINING TRANSMEMBRANE PROTEIN"/>
    <property type="match status" value="1"/>
</dbReference>
<dbReference type="STRING" id="215250.A0A316YYW2"/>
<comment type="subcellular location">
    <subcellularLocation>
        <location evidence="1">Mitochondrion inner membrane</location>
        <topology evidence="1">Single-pass membrane protein</topology>
    </subcellularLocation>
</comment>
<dbReference type="PANTHER" id="PTHR14009:SF1">
    <property type="entry name" value="MITOCHONDRIAL PROTON_CALCIUM EXCHANGER PROTEIN"/>
    <property type="match status" value="1"/>
</dbReference>
<dbReference type="InParanoid" id="A0A316YYW2"/>
<dbReference type="Pfam" id="PF07766">
    <property type="entry name" value="LETM1_RBD"/>
    <property type="match status" value="1"/>
</dbReference>
<keyword evidence="2 9" id="KW-0812">Transmembrane</keyword>
<dbReference type="Proteomes" id="UP000245768">
    <property type="component" value="Unassembled WGS sequence"/>
</dbReference>
<keyword evidence="12" id="KW-1185">Reference proteome</keyword>
<evidence type="ECO:0000256" key="9">
    <source>
        <dbReference type="SAM" id="Phobius"/>
    </source>
</evidence>
<sequence length="496" mass="54776">MALQQRGIATSSIASYPSPSMSRQAPLEPQTHLNSKVSSPEDKLPPPNPPPRRTSSKARIQPQPASTAAQTSGARIACGGKEKAPTTETAPAAREEQQVSEVAAKENAPTPTSSRAGPPAALQRFSSKQASEVPQESKQEVPGGPPKPTLKERAMKLYETAKYLFKFYLEGIKQIWRDREMVSKLRARVKEREEKGLGGIRWVESQMIQTHRANMRKLPLFVAILLILEEILPLVVIYAPSLLPSTCVLPSQLAKMRSEEERRRANAVKALASDEQVRKVVDATMKSDTKVQPPSEQEGQAVVPPTTLASLNRNTLASVADLFALNHWGRPKSLIISSIEKHMAYLRKDDVMLLSALESRGQETFASSVDEETSWTKLRDSDWLWKACSKRGLRSSEASSATMESNLITWLQVGRTEPPSDLGLALLPLALYDGTVEELVKLEGEFSEEHKKGLRQRTAEVVESVVEEERRRMSEPAGEKTTTTEASEGKDLDKKA</sequence>
<accession>A0A316YYW2</accession>
<evidence type="ECO:0000256" key="2">
    <source>
        <dbReference type="ARBA" id="ARBA00022692"/>
    </source>
</evidence>
<keyword evidence="6 9" id="KW-0472">Membrane</keyword>
<dbReference type="RefSeq" id="XP_025381579.1">
    <property type="nucleotide sequence ID" value="XM_025520843.1"/>
</dbReference>
<feature type="compositionally biased region" description="Basic and acidic residues" evidence="8">
    <location>
        <begin position="487"/>
        <end position="496"/>
    </location>
</feature>
<feature type="compositionally biased region" description="Polar residues" evidence="8">
    <location>
        <begin position="124"/>
        <end position="136"/>
    </location>
</feature>
<evidence type="ECO:0000313" key="11">
    <source>
        <dbReference type="EMBL" id="PWN94381.1"/>
    </source>
</evidence>
<evidence type="ECO:0000256" key="7">
    <source>
        <dbReference type="PROSITE-ProRule" id="PRU01094"/>
    </source>
</evidence>
<evidence type="ECO:0000256" key="1">
    <source>
        <dbReference type="ARBA" id="ARBA00004434"/>
    </source>
</evidence>
<feature type="region of interest" description="Disordered" evidence="8">
    <location>
        <begin position="465"/>
        <end position="496"/>
    </location>
</feature>
<dbReference type="AlphaFoldDB" id="A0A316YYW2"/>
<feature type="compositionally biased region" description="Basic and acidic residues" evidence="8">
    <location>
        <begin position="467"/>
        <end position="478"/>
    </location>
</feature>
<dbReference type="PROSITE" id="PS51758">
    <property type="entry name" value="LETM1_RBD"/>
    <property type="match status" value="1"/>
</dbReference>
<evidence type="ECO:0000256" key="5">
    <source>
        <dbReference type="ARBA" id="ARBA00023128"/>
    </source>
</evidence>
<proteinExistence type="predicted"/>
<evidence type="ECO:0000259" key="10">
    <source>
        <dbReference type="PROSITE" id="PS51758"/>
    </source>
</evidence>
<evidence type="ECO:0000256" key="8">
    <source>
        <dbReference type="SAM" id="MobiDB-lite"/>
    </source>
</evidence>
<reference evidence="11 12" key="1">
    <citation type="journal article" date="2018" name="Mol. Biol. Evol.">
        <title>Broad Genomic Sampling Reveals a Smut Pathogenic Ancestry of the Fungal Clade Ustilaginomycotina.</title>
        <authorList>
            <person name="Kijpornyongpan T."/>
            <person name="Mondo S.J."/>
            <person name="Barry K."/>
            <person name="Sandor L."/>
            <person name="Lee J."/>
            <person name="Lipzen A."/>
            <person name="Pangilinan J."/>
            <person name="LaButti K."/>
            <person name="Hainaut M."/>
            <person name="Henrissat B."/>
            <person name="Grigoriev I.V."/>
            <person name="Spatafora J.W."/>
            <person name="Aime M.C."/>
        </authorList>
    </citation>
    <scope>NUCLEOTIDE SEQUENCE [LARGE SCALE GENOMIC DNA]</scope>
    <source>
        <strain evidence="11 12">MCA 4198</strain>
    </source>
</reference>
<evidence type="ECO:0000256" key="3">
    <source>
        <dbReference type="ARBA" id="ARBA00022792"/>
    </source>
</evidence>
<dbReference type="EMBL" id="KZ819634">
    <property type="protein sequence ID" value="PWN94381.1"/>
    <property type="molecule type" value="Genomic_DNA"/>
</dbReference>
<feature type="compositionally biased region" description="Polar residues" evidence="8">
    <location>
        <begin position="63"/>
        <end position="73"/>
    </location>
</feature>
<dbReference type="InterPro" id="IPR044202">
    <property type="entry name" value="LETM1/MDM38-like"/>
</dbReference>
<evidence type="ECO:0000256" key="6">
    <source>
        <dbReference type="ARBA" id="ARBA00023136"/>
    </source>
</evidence>
<gene>
    <name evidence="11" type="ORF">FA10DRAFT_264919</name>
</gene>
<evidence type="ECO:0000256" key="4">
    <source>
        <dbReference type="ARBA" id="ARBA00022989"/>
    </source>
</evidence>
<dbReference type="GO" id="GO:0043022">
    <property type="term" value="F:ribosome binding"/>
    <property type="evidence" value="ECO:0007669"/>
    <property type="project" value="InterPro"/>
</dbReference>
<organism evidence="11 12">
    <name type="scientific">Acaromyces ingoldii</name>
    <dbReference type="NCBI Taxonomy" id="215250"/>
    <lineage>
        <taxon>Eukaryota</taxon>
        <taxon>Fungi</taxon>
        <taxon>Dikarya</taxon>
        <taxon>Basidiomycota</taxon>
        <taxon>Ustilaginomycotina</taxon>
        <taxon>Exobasidiomycetes</taxon>
        <taxon>Exobasidiales</taxon>
        <taxon>Cryptobasidiaceae</taxon>
        <taxon>Acaromyces</taxon>
    </lineage>
</organism>
<evidence type="ECO:0000313" key="12">
    <source>
        <dbReference type="Proteomes" id="UP000245768"/>
    </source>
</evidence>
<dbReference type="FunCoup" id="A0A316YYW2">
    <property type="interactions" value="301"/>
</dbReference>
<feature type="domain" description="Letm1 RBD" evidence="10">
    <location>
        <begin position="230"/>
        <end position="496"/>
    </location>
</feature>
<dbReference type="GeneID" id="37042759"/>
<feature type="region of interest" description="Disordered" evidence="8">
    <location>
        <begin position="1"/>
        <end position="150"/>
    </location>
</feature>
<keyword evidence="4 9" id="KW-1133">Transmembrane helix</keyword>